<evidence type="ECO:0000256" key="5">
    <source>
        <dbReference type="ARBA" id="ARBA00023180"/>
    </source>
</evidence>
<dbReference type="GO" id="GO:0046872">
    <property type="term" value="F:metal ion binding"/>
    <property type="evidence" value="ECO:0007669"/>
    <property type="project" value="UniProtKB-KW"/>
</dbReference>
<dbReference type="Pfam" id="PF17771">
    <property type="entry name" value="ADAMTS_CR_2"/>
    <property type="match status" value="1"/>
</dbReference>
<keyword evidence="2" id="KW-0378">Hydrolase</keyword>
<comment type="caution">
    <text evidence="8">The sequence shown here is derived from an EMBL/GenBank/DDBJ whole genome shotgun (WGS) entry which is preliminary data.</text>
</comment>
<dbReference type="EMBL" id="CAJHNH020008501">
    <property type="protein sequence ID" value="CAG5136184.1"/>
    <property type="molecule type" value="Genomic_DNA"/>
</dbReference>
<keyword evidence="5" id="KW-0325">Glycoprotein</keyword>
<feature type="region of interest" description="Disordered" evidence="6">
    <location>
        <begin position="132"/>
        <end position="169"/>
    </location>
</feature>
<evidence type="ECO:0000259" key="7">
    <source>
        <dbReference type="Pfam" id="PF17771"/>
    </source>
</evidence>
<evidence type="ECO:0000256" key="4">
    <source>
        <dbReference type="ARBA" id="ARBA00023157"/>
    </source>
</evidence>
<dbReference type="GO" id="GO:0016787">
    <property type="term" value="F:hydrolase activity"/>
    <property type="evidence" value="ECO:0007669"/>
    <property type="project" value="UniProtKB-KW"/>
</dbReference>
<dbReference type="OrthoDB" id="6150789at2759"/>
<proteinExistence type="predicted"/>
<evidence type="ECO:0000256" key="3">
    <source>
        <dbReference type="ARBA" id="ARBA00022833"/>
    </source>
</evidence>
<evidence type="ECO:0000256" key="1">
    <source>
        <dbReference type="ARBA" id="ARBA00022723"/>
    </source>
</evidence>
<reference evidence="8" key="1">
    <citation type="submission" date="2021-04" db="EMBL/GenBank/DDBJ databases">
        <authorList>
            <consortium name="Molecular Ecology Group"/>
        </authorList>
    </citation>
    <scope>NUCLEOTIDE SEQUENCE</scope>
</reference>
<keyword evidence="9" id="KW-1185">Reference proteome</keyword>
<keyword evidence="3" id="KW-0862">Zinc</keyword>
<dbReference type="Proteomes" id="UP000678393">
    <property type="component" value="Unassembled WGS sequence"/>
</dbReference>
<keyword evidence="4" id="KW-1015">Disulfide bond</keyword>
<name>A0A8S4A4N7_9EUPU</name>
<dbReference type="Gene3D" id="3.40.1620.60">
    <property type="match status" value="1"/>
</dbReference>
<organism evidence="8 9">
    <name type="scientific">Candidula unifasciata</name>
    <dbReference type="NCBI Taxonomy" id="100452"/>
    <lineage>
        <taxon>Eukaryota</taxon>
        <taxon>Metazoa</taxon>
        <taxon>Spiralia</taxon>
        <taxon>Lophotrochozoa</taxon>
        <taxon>Mollusca</taxon>
        <taxon>Gastropoda</taxon>
        <taxon>Heterobranchia</taxon>
        <taxon>Euthyneura</taxon>
        <taxon>Panpulmonata</taxon>
        <taxon>Eupulmonata</taxon>
        <taxon>Stylommatophora</taxon>
        <taxon>Helicina</taxon>
        <taxon>Helicoidea</taxon>
        <taxon>Geomitridae</taxon>
        <taxon>Candidula</taxon>
    </lineage>
</organism>
<accession>A0A8S4A4N7</accession>
<feature type="domain" description="ADAMTS cysteine-rich" evidence="7">
    <location>
        <begin position="54"/>
        <end position="126"/>
    </location>
</feature>
<protein>
    <recommendedName>
        <fullName evidence="7">ADAMTS cysteine-rich domain-containing protein</fullName>
    </recommendedName>
</protein>
<gene>
    <name evidence="8" type="ORF">CUNI_LOCUS21742</name>
</gene>
<evidence type="ECO:0000313" key="8">
    <source>
        <dbReference type="EMBL" id="CAG5136184.1"/>
    </source>
</evidence>
<evidence type="ECO:0000256" key="2">
    <source>
        <dbReference type="ARBA" id="ARBA00022801"/>
    </source>
</evidence>
<dbReference type="InterPro" id="IPR041645">
    <property type="entry name" value="ADAMTS_CR_2"/>
</dbReference>
<sequence length="169" mass="18390">MSAVLMTPVKEGRQGNPWKFSPCSINAFKDYLRGVTCTRSKNVLPAPPDGQRSGELLSKDSQCRLAQRDARSSFCQSMQELNGGMSRVCGGMYCKVPDKENTCQSTLPQEFTSCDTNKWCVAGRCVSKNEDSATSNATTAKSRQQTPRKSSSPTFIPIVTTDSGITEAT</sequence>
<evidence type="ECO:0000313" key="9">
    <source>
        <dbReference type="Proteomes" id="UP000678393"/>
    </source>
</evidence>
<dbReference type="AlphaFoldDB" id="A0A8S4A4N7"/>
<evidence type="ECO:0000256" key="6">
    <source>
        <dbReference type="SAM" id="MobiDB-lite"/>
    </source>
</evidence>
<keyword evidence="1" id="KW-0479">Metal-binding</keyword>
<feature type="non-terminal residue" evidence="8">
    <location>
        <position position="169"/>
    </location>
</feature>